<keyword evidence="3" id="KW-1185">Reference proteome</keyword>
<feature type="region of interest" description="Disordered" evidence="1">
    <location>
        <begin position="1"/>
        <end position="61"/>
    </location>
</feature>
<accession>A0AAV5CRE3</accession>
<evidence type="ECO:0000313" key="3">
    <source>
        <dbReference type="Proteomes" id="UP001054889"/>
    </source>
</evidence>
<comment type="caution">
    <text evidence="2">The sequence shown here is derived from an EMBL/GenBank/DDBJ whole genome shotgun (WGS) entry which is preliminary data.</text>
</comment>
<name>A0AAV5CRE3_ELECO</name>
<reference evidence="2" key="2">
    <citation type="submission" date="2021-12" db="EMBL/GenBank/DDBJ databases">
        <title>Resequencing data analysis of finger millet.</title>
        <authorList>
            <person name="Hatakeyama M."/>
            <person name="Aluri S."/>
            <person name="Balachadran M.T."/>
            <person name="Sivarajan S.R."/>
            <person name="Poveda L."/>
            <person name="Shimizu-Inatsugi R."/>
            <person name="Schlapbach R."/>
            <person name="Sreeman S.M."/>
            <person name="Shimizu K.K."/>
        </authorList>
    </citation>
    <scope>NUCLEOTIDE SEQUENCE</scope>
</reference>
<protein>
    <submittedName>
        <fullName evidence="2">Uncharacterized protein</fullName>
    </submittedName>
</protein>
<dbReference type="Proteomes" id="UP001054889">
    <property type="component" value="Unassembled WGS sequence"/>
</dbReference>
<evidence type="ECO:0000313" key="2">
    <source>
        <dbReference type="EMBL" id="GJN00661.1"/>
    </source>
</evidence>
<evidence type="ECO:0000256" key="1">
    <source>
        <dbReference type="SAM" id="MobiDB-lite"/>
    </source>
</evidence>
<dbReference type="AlphaFoldDB" id="A0AAV5CRE3"/>
<sequence length="61" mass="6705">MARLPRHAGEGGARVRRGVRLPPRRRRGGRAQLPGLAAGRSTDQRPQRGVCDRGVARQQPQ</sequence>
<gene>
    <name evidence="2" type="primary">ga17857</name>
    <name evidence="2" type="ORF">PR202_ga17857</name>
</gene>
<feature type="compositionally biased region" description="Basic and acidic residues" evidence="1">
    <location>
        <begin position="42"/>
        <end position="55"/>
    </location>
</feature>
<feature type="compositionally biased region" description="Low complexity" evidence="1">
    <location>
        <begin position="30"/>
        <end position="40"/>
    </location>
</feature>
<reference evidence="2" key="1">
    <citation type="journal article" date="2018" name="DNA Res.">
        <title>Multiple hybrid de novo genome assembly of finger millet, an orphan allotetraploid crop.</title>
        <authorList>
            <person name="Hatakeyama M."/>
            <person name="Aluri S."/>
            <person name="Balachadran M.T."/>
            <person name="Sivarajan S.R."/>
            <person name="Patrignani A."/>
            <person name="Gruter S."/>
            <person name="Poveda L."/>
            <person name="Shimizu-Inatsugi R."/>
            <person name="Baeten J."/>
            <person name="Francoijs K.J."/>
            <person name="Nataraja K.N."/>
            <person name="Reddy Y.A.N."/>
            <person name="Phadnis S."/>
            <person name="Ravikumar R.L."/>
            <person name="Schlapbach R."/>
            <person name="Sreeman S.M."/>
            <person name="Shimizu K.K."/>
        </authorList>
    </citation>
    <scope>NUCLEOTIDE SEQUENCE</scope>
</reference>
<proteinExistence type="predicted"/>
<dbReference type="EMBL" id="BQKI01000008">
    <property type="protein sequence ID" value="GJN00661.1"/>
    <property type="molecule type" value="Genomic_DNA"/>
</dbReference>
<organism evidence="2 3">
    <name type="scientific">Eleusine coracana subsp. coracana</name>
    <dbReference type="NCBI Taxonomy" id="191504"/>
    <lineage>
        <taxon>Eukaryota</taxon>
        <taxon>Viridiplantae</taxon>
        <taxon>Streptophyta</taxon>
        <taxon>Embryophyta</taxon>
        <taxon>Tracheophyta</taxon>
        <taxon>Spermatophyta</taxon>
        <taxon>Magnoliopsida</taxon>
        <taxon>Liliopsida</taxon>
        <taxon>Poales</taxon>
        <taxon>Poaceae</taxon>
        <taxon>PACMAD clade</taxon>
        <taxon>Chloridoideae</taxon>
        <taxon>Cynodonteae</taxon>
        <taxon>Eleusininae</taxon>
        <taxon>Eleusine</taxon>
    </lineage>
</organism>
<feature type="compositionally biased region" description="Basic residues" evidence="1">
    <location>
        <begin position="14"/>
        <end position="29"/>
    </location>
</feature>